<evidence type="ECO:0000256" key="5">
    <source>
        <dbReference type="SAM" id="Phobius"/>
    </source>
</evidence>
<dbReference type="SUPFAM" id="SSF63712">
    <property type="entry name" value="Nicotinic receptor ligand binding domain-like"/>
    <property type="match status" value="1"/>
</dbReference>
<evidence type="ECO:0000256" key="4">
    <source>
        <dbReference type="ARBA" id="ARBA00023136"/>
    </source>
</evidence>
<gene>
    <name evidence="8" type="ORF">ACJMK2_014745</name>
</gene>
<evidence type="ECO:0000256" key="1">
    <source>
        <dbReference type="ARBA" id="ARBA00004141"/>
    </source>
</evidence>
<dbReference type="CDD" id="cd19051">
    <property type="entry name" value="LGIC_TM_cation"/>
    <property type="match status" value="1"/>
</dbReference>
<reference evidence="8 9" key="1">
    <citation type="submission" date="2024-11" db="EMBL/GenBank/DDBJ databases">
        <title>Chromosome-level genome assembly of the freshwater bivalve Anodonta woodiana.</title>
        <authorList>
            <person name="Chen X."/>
        </authorList>
    </citation>
    <scope>NUCLEOTIDE SEQUENCE [LARGE SCALE GENOMIC DNA]</scope>
    <source>
        <strain evidence="8">MN2024</strain>
        <tissue evidence="8">Gills</tissue>
    </source>
</reference>
<evidence type="ECO:0000259" key="7">
    <source>
        <dbReference type="Pfam" id="PF02932"/>
    </source>
</evidence>
<dbReference type="CDD" id="cd18989">
    <property type="entry name" value="LGIC_ECD_cation"/>
    <property type="match status" value="1"/>
</dbReference>
<evidence type="ECO:0000256" key="3">
    <source>
        <dbReference type="ARBA" id="ARBA00022989"/>
    </source>
</evidence>
<comment type="caution">
    <text evidence="8">The sequence shown here is derived from an EMBL/GenBank/DDBJ whole genome shotgun (WGS) entry which is preliminary data.</text>
</comment>
<dbReference type="PANTHER" id="PTHR18945">
    <property type="entry name" value="NEUROTRANSMITTER GATED ION CHANNEL"/>
    <property type="match status" value="1"/>
</dbReference>
<keyword evidence="9" id="KW-1185">Reference proteome</keyword>
<dbReference type="SUPFAM" id="SSF90112">
    <property type="entry name" value="Neurotransmitter-gated ion-channel transmembrane pore"/>
    <property type="match status" value="1"/>
</dbReference>
<feature type="transmembrane region" description="Helical" evidence="5">
    <location>
        <begin position="143"/>
        <end position="161"/>
    </location>
</feature>
<sequence>MSVISDENTLMRINNDGSAEWTPGGIYETHCDCDVTYYPLDTQTCSVVLSTWAYTANEISLSLGSPVVDKTYFSENGEWQLLSVSGLETSSTRESQSFSRLKFNIKLRRRPLFHILNTIIPVVVMATLIVMVFKLPPESGERIGMSLTALLAYAVYLTLISDNIPKTSVSASILSIYLTIILCLSALTVILTNVVLDLYFNIEGDDVPAWLNRFTYNVMVKFSCWKGTTCCSRRNRVTPNDEDKGISSNRILKLNVPVGDLSRNAKASNEDQVKESKMSLDTAFTDDGTIPEYTWKEIALIIDKCLLYLFMIFVFLATSITFTILGVNY</sequence>
<feature type="domain" description="Neurotransmitter-gated ion-channel ligand-binding" evidence="6">
    <location>
        <begin position="5"/>
        <end position="111"/>
    </location>
</feature>
<keyword evidence="2 5" id="KW-0812">Transmembrane</keyword>
<organism evidence="8 9">
    <name type="scientific">Sinanodonta woodiana</name>
    <name type="common">Chinese pond mussel</name>
    <name type="synonym">Anodonta woodiana</name>
    <dbReference type="NCBI Taxonomy" id="1069815"/>
    <lineage>
        <taxon>Eukaryota</taxon>
        <taxon>Metazoa</taxon>
        <taxon>Spiralia</taxon>
        <taxon>Lophotrochozoa</taxon>
        <taxon>Mollusca</taxon>
        <taxon>Bivalvia</taxon>
        <taxon>Autobranchia</taxon>
        <taxon>Heteroconchia</taxon>
        <taxon>Palaeoheterodonta</taxon>
        <taxon>Unionida</taxon>
        <taxon>Unionoidea</taxon>
        <taxon>Unionidae</taxon>
        <taxon>Unioninae</taxon>
        <taxon>Sinanodonta</taxon>
    </lineage>
</organism>
<dbReference type="Pfam" id="PF02932">
    <property type="entry name" value="Neur_chan_memb"/>
    <property type="match status" value="1"/>
</dbReference>
<keyword evidence="4 5" id="KW-0472">Membrane</keyword>
<dbReference type="EMBL" id="JBJQND010000014">
    <property type="protein sequence ID" value="KAL3855538.1"/>
    <property type="molecule type" value="Genomic_DNA"/>
</dbReference>
<feature type="transmembrane region" description="Helical" evidence="5">
    <location>
        <begin position="306"/>
        <end position="327"/>
    </location>
</feature>
<dbReference type="InterPro" id="IPR038050">
    <property type="entry name" value="Neuro_actylchol_rec"/>
</dbReference>
<proteinExistence type="predicted"/>
<dbReference type="InterPro" id="IPR036734">
    <property type="entry name" value="Neur_chan_lig-bd_sf"/>
</dbReference>
<dbReference type="Gene3D" id="1.20.58.390">
    <property type="entry name" value="Neurotransmitter-gated ion-channel transmembrane domain"/>
    <property type="match status" value="1"/>
</dbReference>
<dbReference type="Gene3D" id="2.70.170.10">
    <property type="entry name" value="Neurotransmitter-gated ion-channel ligand-binding domain"/>
    <property type="match status" value="1"/>
</dbReference>
<evidence type="ECO:0000313" key="9">
    <source>
        <dbReference type="Proteomes" id="UP001634394"/>
    </source>
</evidence>
<name>A0ABD3V4P1_SINWO</name>
<dbReference type="Pfam" id="PF02931">
    <property type="entry name" value="Neur_chan_LBD"/>
    <property type="match status" value="1"/>
</dbReference>
<evidence type="ECO:0000313" key="8">
    <source>
        <dbReference type="EMBL" id="KAL3855538.1"/>
    </source>
</evidence>
<dbReference type="InterPro" id="IPR006029">
    <property type="entry name" value="Neurotrans-gated_channel_TM"/>
</dbReference>
<dbReference type="GO" id="GO:0016020">
    <property type="term" value="C:membrane"/>
    <property type="evidence" value="ECO:0007669"/>
    <property type="project" value="UniProtKB-SubCell"/>
</dbReference>
<dbReference type="InterPro" id="IPR006201">
    <property type="entry name" value="Neur_channel"/>
</dbReference>
<feature type="domain" description="Neurotransmitter-gated ion-channel transmembrane" evidence="7">
    <location>
        <begin position="118"/>
        <end position="280"/>
    </location>
</feature>
<comment type="subcellular location">
    <subcellularLocation>
        <location evidence="1">Membrane</location>
        <topology evidence="1">Multi-pass membrane protein</topology>
    </subcellularLocation>
</comment>
<evidence type="ECO:0000259" key="6">
    <source>
        <dbReference type="Pfam" id="PF02931"/>
    </source>
</evidence>
<dbReference type="InterPro" id="IPR036719">
    <property type="entry name" value="Neuro-gated_channel_TM_sf"/>
</dbReference>
<dbReference type="Proteomes" id="UP001634394">
    <property type="component" value="Unassembled WGS sequence"/>
</dbReference>
<dbReference type="AlphaFoldDB" id="A0ABD3V4P1"/>
<feature type="transmembrane region" description="Helical" evidence="5">
    <location>
        <begin position="173"/>
        <end position="196"/>
    </location>
</feature>
<evidence type="ECO:0000256" key="2">
    <source>
        <dbReference type="ARBA" id="ARBA00022692"/>
    </source>
</evidence>
<feature type="transmembrane region" description="Helical" evidence="5">
    <location>
        <begin position="112"/>
        <end position="131"/>
    </location>
</feature>
<accession>A0ABD3V4P1</accession>
<dbReference type="InterPro" id="IPR006202">
    <property type="entry name" value="Neur_chan_lig-bd"/>
</dbReference>
<keyword evidence="3 5" id="KW-1133">Transmembrane helix</keyword>
<protein>
    <submittedName>
        <fullName evidence="8">Uncharacterized protein</fullName>
    </submittedName>
</protein>